<dbReference type="Pfam" id="PF06179">
    <property type="entry name" value="Med22"/>
    <property type="match status" value="1"/>
</dbReference>
<evidence type="ECO:0000313" key="10">
    <source>
        <dbReference type="Proteomes" id="UP000230233"/>
    </source>
</evidence>
<keyword evidence="5" id="KW-0804">Transcription</keyword>
<comment type="similarity">
    <text evidence="2">Belongs to the Mediator complex subunit 22 family.</text>
</comment>
<keyword evidence="10" id="KW-1185">Reference proteome</keyword>
<dbReference type="AlphaFoldDB" id="A0A2G5UVI3"/>
<accession>A0A2G5UVI3</accession>
<proteinExistence type="inferred from homology"/>
<comment type="subcellular location">
    <subcellularLocation>
        <location evidence="1">Nucleus</location>
    </subcellularLocation>
</comment>
<reference evidence="10" key="1">
    <citation type="submission" date="2017-10" db="EMBL/GenBank/DDBJ databases">
        <title>Rapid genome shrinkage in a self-fertile nematode reveals novel sperm competition proteins.</title>
        <authorList>
            <person name="Yin D."/>
            <person name="Schwarz E.M."/>
            <person name="Thomas C.G."/>
            <person name="Felde R.L."/>
            <person name="Korf I.F."/>
            <person name="Cutter A.D."/>
            <person name="Schartner C.M."/>
            <person name="Ralston E.J."/>
            <person name="Meyer B.J."/>
            <person name="Haag E.S."/>
        </authorList>
    </citation>
    <scope>NUCLEOTIDE SEQUENCE [LARGE SCALE GENOMIC DNA]</scope>
    <source>
        <strain evidence="10">JU1422</strain>
    </source>
</reference>
<evidence type="ECO:0000256" key="2">
    <source>
        <dbReference type="ARBA" id="ARBA00005942"/>
    </source>
</evidence>
<evidence type="ECO:0000313" key="9">
    <source>
        <dbReference type="EMBL" id="PIC43503.1"/>
    </source>
</evidence>
<keyword evidence="4" id="KW-0805">Transcription regulation</keyword>
<name>A0A2G5UVI3_9PELO</name>
<evidence type="ECO:0000256" key="7">
    <source>
        <dbReference type="ARBA" id="ARBA00025687"/>
    </source>
</evidence>
<dbReference type="PANTHER" id="PTHR12434">
    <property type="entry name" value="MEDIATOR OF RNA POLYMERASE II TRANSCRIPTION SUBUNIT 22"/>
    <property type="match status" value="1"/>
</dbReference>
<sequence>MSANAQKKAASRSMATKKLIIDEFKRRLRDNIKSLNDNFYHIIQAAKVNPDDNAFKNQTGKMTEFYTIKNEMAVRAQLMVRASDELLRLTTDLKEFLILHDFHFLTHNIKQAESQCEETLRQQSHLHQALDTDVSNMLFALEEEIADNFFLGH</sequence>
<evidence type="ECO:0000256" key="6">
    <source>
        <dbReference type="ARBA" id="ARBA00023242"/>
    </source>
</evidence>
<dbReference type="Proteomes" id="UP000230233">
    <property type="component" value="Chromosome II"/>
</dbReference>
<gene>
    <name evidence="9" type="primary">Cni-mdt-22</name>
    <name evidence="9" type="synonym">Cnig_chr_II.g4216</name>
    <name evidence="9" type="ORF">B9Z55_004216</name>
</gene>
<dbReference type="PANTHER" id="PTHR12434:SF6">
    <property type="entry name" value="MEDIATOR OF RNA POLYMERASE II TRANSCRIPTION SUBUNIT 22"/>
    <property type="match status" value="1"/>
</dbReference>
<dbReference type="STRING" id="1611254.A0A2G5UVI3"/>
<keyword evidence="6" id="KW-0539">Nucleus</keyword>
<organism evidence="9 10">
    <name type="scientific">Caenorhabditis nigoni</name>
    <dbReference type="NCBI Taxonomy" id="1611254"/>
    <lineage>
        <taxon>Eukaryota</taxon>
        <taxon>Metazoa</taxon>
        <taxon>Ecdysozoa</taxon>
        <taxon>Nematoda</taxon>
        <taxon>Chromadorea</taxon>
        <taxon>Rhabditida</taxon>
        <taxon>Rhabditina</taxon>
        <taxon>Rhabditomorpha</taxon>
        <taxon>Rhabditoidea</taxon>
        <taxon>Rhabditidae</taxon>
        <taxon>Peloderinae</taxon>
        <taxon>Caenorhabditis</taxon>
    </lineage>
</organism>
<dbReference type="OrthoDB" id="203279at2759"/>
<dbReference type="EMBL" id="PDUG01000002">
    <property type="protein sequence ID" value="PIC43503.1"/>
    <property type="molecule type" value="Genomic_DNA"/>
</dbReference>
<dbReference type="GO" id="GO:0003712">
    <property type="term" value="F:transcription coregulator activity"/>
    <property type="evidence" value="ECO:0007669"/>
    <property type="project" value="InterPro"/>
</dbReference>
<evidence type="ECO:0000256" key="5">
    <source>
        <dbReference type="ARBA" id="ARBA00023163"/>
    </source>
</evidence>
<comment type="function">
    <text evidence="7">Component of the Mediator complex, a coactivator involved in the regulated transcription of nearly all RNA polymerase II-dependent genes. Mediator functions as a bridge to convey information from gene-specific regulatory proteins to the basal RNA polymerase II transcription machinery. Mediator is recruited to promoters by direct interactions with regulatory proteins and serves as a scaffold for the assembly of a functional preinitiation complex with RNA polymerase II and the general transcription factors.</text>
</comment>
<dbReference type="GO" id="GO:0016592">
    <property type="term" value="C:mediator complex"/>
    <property type="evidence" value="ECO:0007669"/>
    <property type="project" value="InterPro"/>
</dbReference>
<dbReference type="GO" id="GO:0006357">
    <property type="term" value="P:regulation of transcription by RNA polymerase II"/>
    <property type="evidence" value="ECO:0007669"/>
    <property type="project" value="InterPro"/>
</dbReference>
<evidence type="ECO:0000256" key="1">
    <source>
        <dbReference type="ARBA" id="ARBA00004123"/>
    </source>
</evidence>
<protein>
    <recommendedName>
        <fullName evidence="3">Mediator of RNA polymerase II transcription subunit 22</fullName>
    </recommendedName>
    <alternativeName>
        <fullName evidence="8">Mediator complex subunit 22</fullName>
    </alternativeName>
</protein>
<evidence type="ECO:0000256" key="8">
    <source>
        <dbReference type="ARBA" id="ARBA00031962"/>
    </source>
</evidence>
<evidence type="ECO:0000256" key="4">
    <source>
        <dbReference type="ARBA" id="ARBA00023015"/>
    </source>
</evidence>
<evidence type="ECO:0000256" key="3">
    <source>
        <dbReference type="ARBA" id="ARBA00019695"/>
    </source>
</evidence>
<dbReference type="InterPro" id="IPR009332">
    <property type="entry name" value="Med22"/>
</dbReference>
<comment type="caution">
    <text evidence="9">The sequence shown here is derived from an EMBL/GenBank/DDBJ whole genome shotgun (WGS) entry which is preliminary data.</text>
</comment>